<comment type="caution">
    <text evidence="2">The sequence shown here is derived from an EMBL/GenBank/DDBJ whole genome shotgun (WGS) entry which is preliminary data.</text>
</comment>
<feature type="non-terminal residue" evidence="2">
    <location>
        <position position="1"/>
    </location>
</feature>
<reference evidence="2" key="1">
    <citation type="journal article" date="2020" name="Fungal Divers.">
        <title>Resolving the Mortierellaceae phylogeny through synthesis of multi-gene phylogenetics and phylogenomics.</title>
        <authorList>
            <person name="Vandepol N."/>
            <person name="Liber J."/>
            <person name="Desiro A."/>
            <person name="Na H."/>
            <person name="Kennedy M."/>
            <person name="Barry K."/>
            <person name="Grigoriev I.V."/>
            <person name="Miller A.N."/>
            <person name="O'Donnell K."/>
            <person name="Stajich J.E."/>
            <person name="Bonito G."/>
        </authorList>
    </citation>
    <scope>NUCLEOTIDE SEQUENCE</scope>
    <source>
        <strain evidence="2">NRRL 2769</strain>
    </source>
</reference>
<name>A0A9P6MME4_9FUNG</name>
<keyword evidence="3" id="KW-1185">Reference proteome</keyword>
<dbReference type="SUPFAM" id="SSF51905">
    <property type="entry name" value="FAD/NAD(P)-binding domain"/>
    <property type="match status" value="1"/>
</dbReference>
<dbReference type="InterPro" id="IPR036188">
    <property type="entry name" value="FAD/NAD-bd_sf"/>
</dbReference>
<feature type="region of interest" description="Disordered" evidence="1">
    <location>
        <begin position="133"/>
        <end position="197"/>
    </location>
</feature>
<dbReference type="EMBL" id="JAAAID010002473">
    <property type="protein sequence ID" value="KAG0007203.1"/>
    <property type="molecule type" value="Genomic_DNA"/>
</dbReference>
<sequence>SVPFTGQGASESMLDAVVLASLLYDMPSDASGPLTPSFKSYSKLQQVFNRYYNTRAHAAKQSVNTSSGFGALLVKDGWTGHVARKIVFGLNAGWIGRKKLDMINFHRIQASFLPQVPDRGLVSCRPHVRSRRPIIGTGVGGGSSFSYNDHEDEEEGKFGDDDNSTIGTDGKDGSTSVGRTRSFGGSNSGKWRPSGEDKVLDHAVVDEFLTGVKA</sequence>
<dbReference type="Proteomes" id="UP000703661">
    <property type="component" value="Unassembled WGS sequence"/>
</dbReference>
<accession>A0A9P6MME4</accession>
<feature type="compositionally biased region" description="Polar residues" evidence="1">
    <location>
        <begin position="173"/>
        <end position="189"/>
    </location>
</feature>
<proteinExistence type="predicted"/>
<gene>
    <name evidence="2" type="ORF">BGZ80_004949</name>
</gene>
<evidence type="ECO:0000256" key="1">
    <source>
        <dbReference type="SAM" id="MobiDB-lite"/>
    </source>
</evidence>
<protein>
    <submittedName>
        <fullName evidence="2">Uncharacterized protein</fullName>
    </submittedName>
</protein>
<evidence type="ECO:0000313" key="2">
    <source>
        <dbReference type="EMBL" id="KAG0007203.1"/>
    </source>
</evidence>
<dbReference type="AlphaFoldDB" id="A0A9P6MME4"/>
<organism evidence="2 3">
    <name type="scientific">Entomortierella chlamydospora</name>
    <dbReference type="NCBI Taxonomy" id="101097"/>
    <lineage>
        <taxon>Eukaryota</taxon>
        <taxon>Fungi</taxon>
        <taxon>Fungi incertae sedis</taxon>
        <taxon>Mucoromycota</taxon>
        <taxon>Mortierellomycotina</taxon>
        <taxon>Mortierellomycetes</taxon>
        <taxon>Mortierellales</taxon>
        <taxon>Mortierellaceae</taxon>
        <taxon>Entomortierella</taxon>
    </lineage>
</organism>
<evidence type="ECO:0000313" key="3">
    <source>
        <dbReference type="Proteomes" id="UP000703661"/>
    </source>
</evidence>